<dbReference type="AlphaFoldDB" id="A0A914XGB3"/>
<feature type="region of interest" description="Disordered" evidence="1">
    <location>
        <begin position="31"/>
        <end position="116"/>
    </location>
</feature>
<feature type="compositionally biased region" description="Polar residues" evidence="1">
    <location>
        <begin position="100"/>
        <end position="114"/>
    </location>
</feature>
<evidence type="ECO:0000313" key="2">
    <source>
        <dbReference type="Proteomes" id="UP000887566"/>
    </source>
</evidence>
<reference evidence="3" key="1">
    <citation type="submission" date="2022-11" db="UniProtKB">
        <authorList>
            <consortium name="WormBaseParasite"/>
        </authorList>
    </citation>
    <scope>IDENTIFICATION</scope>
</reference>
<evidence type="ECO:0000256" key="1">
    <source>
        <dbReference type="SAM" id="MobiDB-lite"/>
    </source>
</evidence>
<evidence type="ECO:0000313" key="3">
    <source>
        <dbReference type="WBParaSite" id="PSAMB.scaffold792size41295.g8930.t1"/>
    </source>
</evidence>
<dbReference type="Proteomes" id="UP000887566">
    <property type="component" value="Unplaced"/>
</dbReference>
<organism evidence="2 3">
    <name type="scientific">Plectus sambesii</name>
    <dbReference type="NCBI Taxonomy" id="2011161"/>
    <lineage>
        <taxon>Eukaryota</taxon>
        <taxon>Metazoa</taxon>
        <taxon>Ecdysozoa</taxon>
        <taxon>Nematoda</taxon>
        <taxon>Chromadorea</taxon>
        <taxon>Plectida</taxon>
        <taxon>Plectina</taxon>
        <taxon>Plectoidea</taxon>
        <taxon>Plectidae</taxon>
        <taxon>Plectus</taxon>
    </lineage>
</organism>
<proteinExistence type="predicted"/>
<sequence length="198" mass="22465">METTCRQTTRAGRRWRRSGWRPVSCGALDRFAPRSDARCPSFGRRGVGGGGGERRRREREAARANGRSNDDDGRFSEHRVNDRRQQQPAARFDRRRAPNEQRTASGPATKTTDCSADEWRRTPEEYKQLLSHLPKDKLVAVRAATAAYHTSKNLGVLVAALSSTLLPEHVEAFKAFHGFLAAEHKEPFVRHCKERRLC</sequence>
<feature type="compositionally biased region" description="Basic and acidic residues" evidence="1">
    <location>
        <begin position="52"/>
        <end position="99"/>
    </location>
</feature>
<name>A0A914XGB3_9BILA</name>
<accession>A0A914XGB3</accession>
<keyword evidence="2" id="KW-1185">Reference proteome</keyword>
<dbReference type="WBParaSite" id="PSAMB.scaffold792size41295.g8930.t1">
    <property type="protein sequence ID" value="PSAMB.scaffold792size41295.g8930.t1"/>
    <property type="gene ID" value="PSAMB.scaffold792size41295.g8930"/>
</dbReference>
<protein>
    <submittedName>
        <fullName evidence="3">Uncharacterized protein</fullName>
    </submittedName>
</protein>